<sequence>MKRPPKEYEIRRLLHRAWSRRRLAASPSVRNALQLNLNRELEEPRGETVKYFFAALILQGLLYLVYNRLGIS</sequence>
<evidence type="ECO:0000313" key="2">
    <source>
        <dbReference type="EMBL" id="SHN83542.1"/>
    </source>
</evidence>
<evidence type="ECO:0000313" key="3">
    <source>
        <dbReference type="Proteomes" id="UP000184096"/>
    </source>
</evidence>
<keyword evidence="3" id="KW-1185">Reference proteome</keyword>
<gene>
    <name evidence="2" type="ORF">SAMN05444170_5543</name>
</gene>
<dbReference type="EMBL" id="LT670849">
    <property type="protein sequence ID" value="SHN83542.1"/>
    <property type="molecule type" value="Genomic_DNA"/>
</dbReference>
<keyword evidence="1" id="KW-0472">Membrane</keyword>
<feature type="transmembrane region" description="Helical" evidence="1">
    <location>
        <begin position="48"/>
        <end position="66"/>
    </location>
</feature>
<dbReference type="AlphaFoldDB" id="A0A1M7UKJ2"/>
<organism evidence="2 3">
    <name type="scientific">Bradyrhizobium erythrophlei</name>
    <dbReference type="NCBI Taxonomy" id="1437360"/>
    <lineage>
        <taxon>Bacteria</taxon>
        <taxon>Pseudomonadati</taxon>
        <taxon>Pseudomonadota</taxon>
        <taxon>Alphaproteobacteria</taxon>
        <taxon>Hyphomicrobiales</taxon>
        <taxon>Nitrobacteraceae</taxon>
        <taxon>Bradyrhizobium</taxon>
    </lineage>
</organism>
<accession>A0A1M7UKJ2</accession>
<reference evidence="3" key="1">
    <citation type="submission" date="2016-11" db="EMBL/GenBank/DDBJ databases">
        <authorList>
            <person name="Varghese N."/>
            <person name="Submissions S."/>
        </authorList>
    </citation>
    <scope>NUCLEOTIDE SEQUENCE [LARGE SCALE GENOMIC DNA]</scope>
    <source>
        <strain evidence="3">GAS401</strain>
    </source>
</reference>
<protein>
    <submittedName>
        <fullName evidence="2">Uncharacterized protein</fullName>
    </submittedName>
</protein>
<keyword evidence="1" id="KW-0812">Transmembrane</keyword>
<keyword evidence="1" id="KW-1133">Transmembrane helix</keyword>
<name>A0A1M7UKJ2_9BRAD</name>
<evidence type="ECO:0000256" key="1">
    <source>
        <dbReference type="SAM" id="Phobius"/>
    </source>
</evidence>
<proteinExistence type="predicted"/>
<dbReference type="Proteomes" id="UP000184096">
    <property type="component" value="Chromosome I"/>
</dbReference>